<dbReference type="PANTHER" id="PTHR34873:SF3">
    <property type="entry name" value="ADDICTION MODULE TOXIN, HICA FAMILY"/>
    <property type="match status" value="1"/>
</dbReference>
<evidence type="ECO:0000256" key="5">
    <source>
        <dbReference type="ARBA" id="ARBA00022801"/>
    </source>
</evidence>
<dbReference type="Proteomes" id="UP000034798">
    <property type="component" value="Unassembled WGS sequence"/>
</dbReference>
<evidence type="ECO:0000256" key="7">
    <source>
        <dbReference type="ARBA" id="ARBA00023016"/>
    </source>
</evidence>
<evidence type="ECO:0000256" key="3">
    <source>
        <dbReference type="ARBA" id="ARBA00022722"/>
    </source>
</evidence>
<keyword evidence="7" id="KW-0346">Stress response</keyword>
<evidence type="ECO:0000256" key="2">
    <source>
        <dbReference type="ARBA" id="ARBA00022649"/>
    </source>
</evidence>
<comment type="similarity">
    <text evidence="1">Belongs to the HicA mRNA interferase family.</text>
</comment>
<dbReference type="Pfam" id="PF07927">
    <property type="entry name" value="HicA_toxin"/>
    <property type="match status" value="1"/>
</dbReference>
<dbReference type="EMBL" id="LBQZ01000006">
    <property type="protein sequence ID" value="KKP89157.1"/>
    <property type="molecule type" value="Genomic_DNA"/>
</dbReference>
<sequence length="71" mass="8114">MPKLPVLNSKKLIKIFLKEGFVVDHVTGSHYVMFNPVSKKIITIPYHTKDLPKGTIHSIIKLSGIEIKKFR</sequence>
<dbReference type="InterPro" id="IPR012933">
    <property type="entry name" value="HicA_mRNA_interferase"/>
</dbReference>
<keyword evidence="4" id="KW-0255">Endonuclease</keyword>
<protein>
    <submittedName>
        <fullName evidence="8">YcfA family protein</fullName>
    </submittedName>
</protein>
<gene>
    <name evidence="8" type="ORF">UR91_C0006G0009</name>
</gene>
<dbReference type="PANTHER" id="PTHR34873">
    <property type="entry name" value="SSR1766 PROTEIN"/>
    <property type="match status" value="1"/>
</dbReference>
<evidence type="ECO:0000256" key="6">
    <source>
        <dbReference type="ARBA" id="ARBA00022884"/>
    </source>
</evidence>
<evidence type="ECO:0000313" key="8">
    <source>
        <dbReference type="EMBL" id="KKP89157.1"/>
    </source>
</evidence>
<keyword evidence="6" id="KW-0694">RNA-binding</keyword>
<keyword evidence="3" id="KW-0540">Nuclease</keyword>
<keyword evidence="2" id="KW-1277">Toxin-antitoxin system</keyword>
<dbReference type="GO" id="GO:0004519">
    <property type="term" value="F:endonuclease activity"/>
    <property type="evidence" value="ECO:0007669"/>
    <property type="project" value="UniProtKB-KW"/>
</dbReference>
<evidence type="ECO:0000313" key="9">
    <source>
        <dbReference type="Proteomes" id="UP000034798"/>
    </source>
</evidence>
<dbReference type="Gene3D" id="3.30.920.30">
    <property type="entry name" value="Hypothetical protein"/>
    <property type="match status" value="1"/>
</dbReference>
<comment type="caution">
    <text evidence="8">The sequence shown here is derived from an EMBL/GenBank/DDBJ whole genome shotgun (WGS) entry which is preliminary data.</text>
</comment>
<evidence type="ECO:0000256" key="4">
    <source>
        <dbReference type="ARBA" id="ARBA00022759"/>
    </source>
</evidence>
<proteinExistence type="inferred from homology"/>
<dbReference type="InterPro" id="IPR038570">
    <property type="entry name" value="HicA_sf"/>
</dbReference>
<organism evidence="8 9">
    <name type="scientific">Candidatus Nomurabacteria bacterium GW2011_GWC2_35_8</name>
    <dbReference type="NCBI Taxonomy" id="1618752"/>
    <lineage>
        <taxon>Bacteria</taxon>
        <taxon>Candidatus Nomuraibacteriota</taxon>
    </lineage>
</organism>
<evidence type="ECO:0000256" key="1">
    <source>
        <dbReference type="ARBA" id="ARBA00006620"/>
    </source>
</evidence>
<dbReference type="AlphaFoldDB" id="A0A0G0GBT6"/>
<reference evidence="8 9" key="1">
    <citation type="journal article" date="2015" name="Nature">
        <title>rRNA introns, odd ribosomes, and small enigmatic genomes across a large radiation of phyla.</title>
        <authorList>
            <person name="Brown C.T."/>
            <person name="Hug L.A."/>
            <person name="Thomas B.C."/>
            <person name="Sharon I."/>
            <person name="Castelle C.J."/>
            <person name="Singh A."/>
            <person name="Wilkins M.J."/>
            <person name="Williams K.H."/>
            <person name="Banfield J.F."/>
        </authorList>
    </citation>
    <scope>NUCLEOTIDE SEQUENCE [LARGE SCALE GENOMIC DNA]</scope>
</reference>
<keyword evidence="5" id="KW-0378">Hydrolase</keyword>
<dbReference type="SUPFAM" id="SSF54786">
    <property type="entry name" value="YcfA/nrd intein domain"/>
    <property type="match status" value="1"/>
</dbReference>
<dbReference type="GO" id="GO:0003729">
    <property type="term" value="F:mRNA binding"/>
    <property type="evidence" value="ECO:0007669"/>
    <property type="project" value="InterPro"/>
</dbReference>
<name>A0A0G0GBT6_9BACT</name>
<dbReference type="GO" id="GO:0016787">
    <property type="term" value="F:hydrolase activity"/>
    <property type="evidence" value="ECO:0007669"/>
    <property type="project" value="UniProtKB-KW"/>
</dbReference>
<accession>A0A0G0GBT6</accession>